<dbReference type="InterPro" id="IPR005225">
    <property type="entry name" value="Small_GTP-bd"/>
</dbReference>
<keyword evidence="1" id="KW-0547">Nucleotide-binding</keyword>
<keyword evidence="2" id="KW-0342">GTP-binding</keyword>
<dbReference type="SMART" id="SM00176">
    <property type="entry name" value="RAN"/>
    <property type="match status" value="1"/>
</dbReference>
<organism evidence="4 5">
    <name type="scientific">Fasciola hepatica</name>
    <name type="common">Liver fluke</name>
    <dbReference type="NCBI Taxonomy" id="6192"/>
    <lineage>
        <taxon>Eukaryota</taxon>
        <taxon>Metazoa</taxon>
        <taxon>Spiralia</taxon>
        <taxon>Lophotrochozoa</taxon>
        <taxon>Platyhelminthes</taxon>
        <taxon>Trematoda</taxon>
        <taxon>Digenea</taxon>
        <taxon>Plagiorchiida</taxon>
        <taxon>Echinostomata</taxon>
        <taxon>Echinostomatoidea</taxon>
        <taxon>Fasciolidae</taxon>
        <taxon>Fasciola</taxon>
    </lineage>
</organism>
<comment type="caution">
    <text evidence="4">The sequence shown here is derived from an EMBL/GenBank/DDBJ whole genome shotgun (WGS) entry which is preliminary data.</text>
</comment>
<dbReference type="PANTHER" id="PTHR47977">
    <property type="entry name" value="RAS-RELATED PROTEIN RAB"/>
    <property type="match status" value="1"/>
</dbReference>
<dbReference type="FunFam" id="3.40.50.300:FF:001329">
    <property type="entry name" value="Small GTP-binding protein, putative"/>
    <property type="match status" value="1"/>
</dbReference>
<proteinExistence type="predicted"/>
<accession>A0A4E0RKC5</accession>
<dbReference type="EMBL" id="JXXN02000202">
    <property type="protein sequence ID" value="THD28235.1"/>
    <property type="molecule type" value="Genomic_DNA"/>
</dbReference>
<dbReference type="NCBIfam" id="TIGR00231">
    <property type="entry name" value="small_GTP"/>
    <property type="match status" value="1"/>
</dbReference>
<dbReference type="CDD" id="cd00154">
    <property type="entry name" value="Rab"/>
    <property type="match status" value="1"/>
</dbReference>
<keyword evidence="5" id="KW-1185">Reference proteome</keyword>
<dbReference type="AlphaFoldDB" id="A0A4E0RKC5"/>
<feature type="region of interest" description="Disordered" evidence="3">
    <location>
        <begin position="1"/>
        <end position="63"/>
    </location>
</feature>
<dbReference type="InterPro" id="IPR001806">
    <property type="entry name" value="Small_GTPase"/>
</dbReference>
<dbReference type="PROSITE" id="PS51419">
    <property type="entry name" value="RAB"/>
    <property type="match status" value="1"/>
</dbReference>
<gene>
    <name evidence="4" type="ORF">D915_000957</name>
</gene>
<dbReference type="Pfam" id="PF00071">
    <property type="entry name" value="Ras"/>
    <property type="match status" value="1"/>
</dbReference>
<evidence type="ECO:0000256" key="3">
    <source>
        <dbReference type="SAM" id="MobiDB-lite"/>
    </source>
</evidence>
<reference evidence="4" key="1">
    <citation type="submission" date="2019-03" db="EMBL/GenBank/DDBJ databases">
        <title>Improved annotation for the trematode Fasciola hepatica.</title>
        <authorList>
            <person name="Choi Y.-J."/>
            <person name="Martin J."/>
            <person name="Mitreva M."/>
        </authorList>
    </citation>
    <scope>NUCLEOTIDE SEQUENCE [LARGE SCALE GENOMIC DNA]</scope>
</reference>
<feature type="compositionally biased region" description="Polar residues" evidence="3">
    <location>
        <begin position="7"/>
        <end position="35"/>
    </location>
</feature>
<dbReference type="SMART" id="SM00173">
    <property type="entry name" value="RAS"/>
    <property type="match status" value="1"/>
</dbReference>
<dbReference type="PRINTS" id="PR00449">
    <property type="entry name" value="RASTRNSFRMNG"/>
</dbReference>
<dbReference type="PROSITE" id="PS51421">
    <property type="entry name" value="RAS"/>
    <property type="match status" value="1"/>
</dbReference>
<dbReference type="GO" id="GO:0005525">
    <property type="term" value="F:GTP binding"/>
    <property type="evidence" value="ECO:0007669"/>
    <property type="project" value="UniProtKB-KW"/>
</dbReference>
<evidence type="ECO:0000313" key="4">
    <source>
        <dbReference type="EMBL" id="THD28235.1"/>
    </source>
</evidence>
<dbReference type="PROSITE" id="PS51420">
    <property type="entry name" value="RHO"/>
    <property type="match status" value="1"/>
</dbReference>
<sequence>MDEQYRNSDGLSTLTVPSTDMTSNRLSCPPNSVFSANGKPKPSRPLKPPTITQRPLSSVPPGFRPVHTKAAVNGARKGGGVGESRFDARFKVLLLGNSGVGKTSILRCLMGDKFNPTTISTIGIDLAKKIFNVEGHRIQLEIWDTAGQEQYYSIVALHFREAKAFVVVYDVTDLKSFEQIRKYWLKSVDQYMDEPVPVFFAANKSDMSKLRQVSTEQGQQLTSQQCAHGYFETSAKTGSNIENLFHRVAESMVSTWGAPKRWYEMDANGDLSGQWPNQVMPRETIRLTEPTTEPGKRNCCKTK</sequence>
<dbReference type="GO" id="GO:0003924">
    <property type="term" value="F:GTPase activity"/>
    <property type="evidence" value="ECO:0007669"/>
    <property type="project" value="InterPro"/>
</dbReference>
<dbReference type="Proteomes" id="UP000230066">
    <property type="component" value="Unassembled WGS sequence"/>
</dbReference>
<dbReference type="SUPFAM" id="SSF52540">
    <property type="entry name" value="P-loop containing nucleoside triphosphate hydrolases"/>
    <property type="match status" value="1"/>
</dbReference>
<evidence type="ECO:0000256" key="2">
    <source>
        <dbReference type="ARBA" id="ARBA00023134"/>
    </source>
</evidence>
<dbReference type="SMART" id="SM00175">
    <property type="entry name" value="RAB"/>
    <property type="match status" value="1"/>
</dbReference>
<evidence type="ECO:0000313" key="5">
    <source>
        <dbReference type="Proteomes" id="UP000230066"/>
    </source>
</evidence>
<protein>
    <submittedName>
        <fullName evidence="4">Ras protein Rab-10</fullName>
    </submittedName>
</protein>
<dbReference type="InterPro" id="IPR027417">
    <property type="entry name" value="P-loop_NTPase"/>
</dbReference>
<dbReference type="InterPro" id="IPR050227">
    <property type="entry name" value="Rab"/>
</dbReference>
<name>A0A4E0RKC5_FASHE</name>
<dbReference type="Gene3D" id="3.40.50.300">
    <property type="entry name" value="P-loop containing nucleotide triphosphate hydrolases"/>
    <property type="match status" value="1"/>
</dbReference>
<dbReference type="SMART" id="SM00174">
    <property type="entry name" value="RHO"/>
    <property type="match status" value="1"/>
</dbReference>
<evidence type="ECO:0000256" key="1">
    <source>
        <dbReference type="ARBA" id="ARBA00022741"/>
    </source>
</evidence>